<evidence type="ECO:0000313" key="3">
    <source>
        <dbReference type="Proteomes" id="UP001460270"/>
    </source>
</evidence>
<dbReference type="Gene3D" id="3.30.250.20">
    <property type="entry name" value="L1 transposable element, C-terminal domain"/>
    <property type="match status" value="1"/>
</dbReference>
<reference evidence="3" key="1">
    <citation type="submission" date="2024-04" db="EMBL/GenBank/DDBJ databases">
        <title>Salinicola lusitanus LLJ914,a marine bacterium isolated from the Okinawa Trough.</title>
        <authorList>
            <person name="Li J."/>
        </authorList>
    </citation>
    <scope>NUCLEOTIDE SEQUENCE [LARGE SCALE GENOMIC DNA]</scope>
</reference>
<evidence type="ECO:0000256" key="1">
    <source>
        <dbReference type="SAM" id="MobiDB-lite"/>
    </source>
</evidence>
<dbReference type="EMBL" id="JBBPFD010000004">
    <property type="protein sequence ID" value="KAK7929359.1"/>
    <property type="molecule type" value="Genomic_DNA"/>
</dbReference>
<dbReference type="InterPro" id="IPR042566">
    <property type="entry name" value="L1_C"/>
</dbReference>
<evidence type="ECO:0000313" key="2">
    <source>
        <dbReference type="EMBL" id="KAK7929359.1"/>
    </source>
</evidence>
<name>A0AAW0PRR5_9GOBI</name>
<protein>
    <submittedName>
        <fullName evidence="2">Uncharacterized protein</fullName>
    </submittedName>
</protein>
<dbReference type="Proteomes" id="UP001460270">
    <property type="component" value="Unassembled WGS sequence"/>
</dbReference>
<dbReference type="InterPro" id="IPR004244">
    <property type="entry name" value="Transposase_22"/>
</dbReference>
<feature type="region of interest" description="Disordered" evidence="1">
    <location>
        <begin position="1"/>
        <end position="41"/>
    </location>
</feature>
<keyword evidence="3" id="KW-1185">Reference proteome</keyword>
<comment type="caution">
    <text evidence="2">The sequence shown here is derived from an EMBL/GenBank/DDBJ whole genome shotgun (WGS) entry which is preliminary data.</text>
</comment>
<dbReference type="AlphaFoldDB" id="A0AAW0PRR5"/>
<gene>
    <name evidence="2" type="ORF">WMY93_005754</name>
</gene>
<proteinExistence type="predicted"/>
<feature type="compositionally biased region" description="Basic and acidic residues" evidence="1">
    <location>
        <begin position="1"/>
        <end position="12"/>
    </location>
</feature>
<feature type="compositionally biased region" description="Polar residues" evidence="1">
    <location>
        <begin position="13"/>
        <end position="30"/>
    </location>
</feature>
<sequence length="151" mass="17297">MGNTVKDIERAASSHSDSISLLEQQSTPVLQQRPRPSEPPRPFILRLHYYHMREDILRKAATMKSMRFQDKEIRIFPDYAPSVAKRRAQFNKARELLRGKPGVRYGLLYPARLIVTHDGVQTSFTDPLKAEEYAVRLFKSTSEPGPSDADI</sequence>
<accession>A0AAW0PRR5</accession>
<dbReference type="PANTHER" id="PTHR11505">
    <property type="entry name" value="L1 TRANSPOSABLE ELEMENT-RELATED"/>
    <property type="match status" value="1"/>
</dbReference>
<organism evidence="2 3">
    <name type="scientific">Mugilogobius chulae</name>
    <name type="common">yellowstripe goby</name>
    <dbReference type="NCBI Taxonomy" id="88201"/>
    <lineage>
        <taxon>Eukaryota</taxon>
        <taxon>Metazoa</taxon>
        <taxon>Chordata</taxon>
        <taxon>Craniata</taxon>
        <taxon>Vertebrata</taxon>
        <taxon>Euteleostomi</taxon>
        <taxon>Actinopterygii</taxon>
        <taxon>Neopterygii</taxon>
        <taxon>Teleostei</taxon>
        <taxon>Neoteleostei</taxon>
        <taxon>Acanthomorphata</taxon>
        <taxon>Gobiaria</taxon>
        <taxon>Gobiiformes</taxon>
        <taxon>Gobioidei</taxon>
        <taxon>Gobiidae</taxon>
        <taxon>Gobionellinae</taxon>
        <taxon>Mugilogobius</taxon>
    </lineage>
</organism>